<dbReference type="AlphaFoldDB" id="A0A6S6U230"/>
<reference evidence="1" key="1">
    <citation type="submission" date="2020-01" db="EMBL/GenBank/DDBJ databases">
        <authorList>
            <person name="Meier V. D."/>
            <person name="Meier V D."/>
        </authorList>
    </citation>
    <scope>NUCLEOTIDE SEQUENCE</scope>
    <source>
        <strain evidence="1">HLG_WM_MAG_07</strain>
    </source>
</reference>
<evidence type="ECO:0000313" key="1">
    <source>
        <dbReference type="EMBL" id="CAA6820779.1"/>
    </source>
</evidence>
<sequence length="132" mass="14494">MTLNQGAYFGVFSQALSMKFLFLLPIILAVCTACTDNSASNPQESSEEALPEQRIIAEVYQVIEVANIGCYLKPDEGSYRLASLSHGQTVQLVLEGEQSIWHGNELWLHVEGAVKGNAACFIKAQYLEPSNE</sequence>
<organism evidence="1">
    <name type="scientific">uncultured Thiotrichaceae bacterium</name>
    <dbReference type="NCBI Taxonomy" id="298394"/>
    <lineage>
        <taxon>Bacteria</taxon>
        <taxon>Pseudomonadati</taxon>
        <taxon>Pseudomonadota</taxon>
        <taxon>Gammaproteobacteria</taxon>
        <taxon>Thiotrichales</taxon>
        <taxon>Thiotrichaceae</taxon>
        <taxon>environmental samples</taxon>
    </lineage>
</organism>
<name>A0A6S6U230_9GAMM</name>
<accession>A0A6S6U230</accession>
<evidence type="ECO:0008006" key="2">
    <source>
        <dbReference type="Google" id="ProtNLM"/>
    </source>
</evidence>
<dbReference type="EMBL" id="CACVAY010000101">
    <property type="protein sequence ID" value="CAA6820779.1"/>
    <property type="molecule type" value="Genomic_DNA"/>
</dbReference>
<gene>
    <name evidence="1" type="ORF">HELGO_WM19656</name>
</gene>
<proteinExistence type="predicted"/>
<protein>
    <recommendedName>
        <fullName evidence="2">SH3b domain-containing protein</fullName>
    </recommendedName>
</protein>